<accession>A0ABW0P057</accession>
<organism evidence="3 4">
    <name type="scientific">Bosea massiliensis</name>
    <dbReference type="NCBI Taxonomy" id="151419"/>
    <lineage>
        <taxon>Bacteria</taxon>
        <taxon>Pseudomonadati</taxon>
        <taxon>Pseudomonadota</taxon>
        <taxon>Alphaproteobacteria</taxon>
        <taxon>Hyphomicrobiales</taxon>
        <taxon>Boseaceae</taxon>
        <taxon>Bosea</taxon>
    </lineage>
</organism>
<sequence length="159" mass="16418">MIQPTACRLLPAAFLLACALLPAPSPAGAAEPVQLITREEAGPPAPDAAGVPTRNLTRGPGVDTQGTHGSGVAGKPLRLAVKFLPSNGVPVDPEKVQVIYRRQPALDVTARVKAFITPQGIEAPAVLVPPGKHVIEIQAVDKEGRIGRAQMTLTVAPAP</sequence>
<keyword evidence="2" id="KW-0732">Signal</keyword>
<dbReference type="RefSeq" id="WP_066726358.1">
    <property type="nucleotide sequence ID" value="NZ_JBHSLU010000022.1"/>
</dbReference>
<evidence type="ECO:0000313" key="4">
    <source>
        <dbReference type="Proteomes" id="UP001596060"/>
    </source>
</evidence>
<dbReference type="Proteomes" id="UP001596060">
    <property type="component" value="Unassembled WGS sequence"/>
</dbReference>
<feature type="region of interest" description="Disordered" evidence="1">
    <location>
        <begin position="40"/>
        <end position="73"/>
    </location>
</feature>
<proteinExistence type="predicted"/>
<keyword evidence="4" id="KW-1185">Reference proteome</keyword>
<evidence type="ECO:0000256" key="1">
    <source>
        <dbReference type="SAM" id="MobiDB-lite"/>
    </source>
</evidence>
<comment type="caution">
    <text evidence="3">The sequence shown here is derived from an EMBL/GenBank/DDBJ whole genome shotgun (WGS) entry which is preliminary data.</text>
</comment>
<gene>
    <name evidence="3" type="ORF">ACFPN9_10910</name>
</gene>
<evidence type="ECO:0000313" key="3">
    <source>
        <dbReference type="EMBL" id="MFC5505770.1"/>
    </source>
</evidence>
<feature type="chain" id="PRO_5046674682" evidence="2">
    <location>
        <begin position="30"/>
        <end position="159"/>
    </location>
</feature>
<reference evidence="4" key="1">
    <citation type="journal article" date="2019" name="Int. J. Syst. Evol. Microbiol.">
        <title>The Global Catalogue of Microorganisms (GCM) 10K type strain sequencing project: providing services to taxonomists for standard genome sequencing and annotation.</title>
        <authorList>
            <consortium name="The Broad Institute Genomics Platform"/>
            <consortium name="The Broad Institute Genome Sequencing Center for Infectious Disease"/>
            <person name="Wu L."/>
            <person name="Ma J."/>
        </authorList>
    </citation>
    <scope>NUCLEOTIDE SEQUENCE [LARGE SCALE GENOMIC DNA]</scope>
    <source>
        <strain evidence="4">CCUG 43117</strain>
    </source>
</reference>
<name>A0ABW0P057_9HYPH</name>
<protein>
    <submittedName>
        <fullName evidence="3">Uncharacterized protein</fullName>
    </submittedName>
</protein>
<dbReference type="EMBL" id="JBHSLU010000022">
    <property type="protein sequence ID" value="MFC5505770.1"/>
    <property type="molecule type" value="Genomic_DNA"/>
</dbReference>
<evidence type="ECO:0000256" key="2">
    <source>
        <dbReference type="SAM" id="SignalP"/>
    </source>
</evidence>
<feature type="signal peptide" evidence="2">
    <location>
        <begin position="1"/>
        <end position="29"/>
    </location>
</feature>